<keyword evidence="3" id="KW-1185">Reference proteome</keyword>
<feature type="non-terminal residue" evidence="1">
    <location>
        <position position="54"/>
    </location>
</feature>
<sequence>MEQLEASTNEELVQRIPLFNLPSKILCRVVHIELLAEQETDEVYARVTLQPEDD</sequence>
<comment type="caution">
    <text evidence="1">The sequence shown here is derived from an EMBL/GenBank/DDBJ whole genome shotgun (WGS) entry which is preliminary data.</text>
</comment>
<dbReference type="PANTHER" id="PTHR31384:SF8">
    <property type="entry name" value="AUXIN RESPONSE FACTOR 11"/>
    <property type="match status" value="1"/>
</dbReference>
<dbReference type="GO" id="GO:0003677">
    <property type="term" value="F:DNA binding"/>
    <property type="evidence" value="ECO:0007669"/>
    <property type="project" value="InterPro"/>
</dbReference>
<dbReference type="EMBL" id="JAJJMA010062440">
    <property type="protein sequence ID" value="MCL7026916.1"/>
    <property type="molecule type" value="Genomic_DNA"/>
</dbReference>
<proteinExistence type="predicted"/>
<dbReference type="AlphaFoldDB" id="A0AA41RXP5"/>
<gene>
    <name evidence="2" type="ORF">MKW94_014662</name>
    <name evidence="1" type="ORF">MKW94_018239</name>
</gene>
<reference evidence="1" key="1">
    <citation type="submission" date="2022-03" db="EMBL/GenBank/DDBJ databases">
        <title>A functionally conserved STORR gene fusion in Papaver species that diverged 16.8 million years ago.</title>
        <authorList>
            <person name="Catania T."/>
        </authorList>
    </citation>
    <scope>NUCLEOTIDE SEQUENCE</scope>
    <source>
        <strain evidence="1">S-191538</strain>
    </source>
</reference>
<dbReference type="EMBL" id="JAJJMA010008997">
    <property type="protein sequence ID" value="MCL7022198.1"/>
    <property type="molecule type" value="Genomic_DNA"/>
</dbReference>
<dbReference type="InterPro" id="IPR044835">
    <property type="entry name" value="ARF_plant"/>
</dbReference>
<organism evidence="1 3">
    <name type="scientific">Papaver nudicaule</name>
    <name type="common">Iceland poppy</name>
    <dbReference type="NCBI Taxonomy" id="74823"/>
    <lineage>
        <taxon>Eukaryota</taxon>
        <taxon>Viridiplantae</taxon>
        <taxon>Streptophyta</taxon>
        <taxon>Embryophyta</taxon>
        <taxon>Tracheophyta</taxon>
        <taxon>Spermatophyta</taxon>
        <taxon>Magnoliopsida</taxon>
        <taxon>Ranunculales</taxon>
        <taxon>Papaveraceae</taxon>
        <taxon>Papaveroideae</taxon>
        <taxon>Papaver</taxon>
    </lineage>
</organism>
<dbReference type="GO" id="GO:0006355">
    <property type="term" value="P:regulation of DNA-templated transcription"/>
    <property type="evidence" value="ECO:0007669"/>
    <property type="project" value="InterPro"/>
</dbReference>
<name>A0AA41RXP5_PAPNU</name>
<dbReference type="PANTHER" id="PTHR31384">
    <property type="entry name" value="AUXIN RESPONSE FACTOR 4-RELATED"/>
    <property type="match status" value="1"/>
</dbReference>
<evidence type="ECO:0000313" key="2">
    <source>
        <dbReference type="EMBL" id="MCL7026916.1"/>
    </source>
</evidence>
<evidence type="ECO:0000313" key="3">
    <source>
        <dbReference type="Proteomes" id="UP001177140"/>
    </source>
</evidence>
<accession>A0AA41RXP5</accession>
<protein>
    <submittedName>
        <fullName evidence="1">Uncharacterized protein</fullName>
    </submittedName>
</protein>
<dbReference type="Proteomes" id="UP001177140">
    <property type="component" value="Unassembled WGS sequence"/>
</dbReference>
<dbReference type="GO" id="GO:0009725">
    <property type="term" value="P:response to hormone"/>
    <property type="evidence" value="ECO:0007669"/>
    <property type="project" value="InterPro"/>
</dbReference>
<evidence type="ECO:0000313" key="1">
    <source>
        <dbReference type="EMBL" id="MCL7022198.1"/>
    </source>
</evidence>